<dbReference type="PANTHER" id="PTHR30537:SF26">
    <property type="entry name" value="GLYCINE CLEAVAGE SYSTEM TRANSCRIPTIONAL ACTIVATOR"/>
    <property type="match status" value="1"/>
</dbReference>
<evidence type="ECO:0000313" key="6">
    <source>
        <dbReference type="EMBL" id="MDA4845540.1"/>
    </source>
</evidence>
<protein>
    <submittedName>
        <fullName evidence="6">LysR substrate-binding domain-containing protein</fullName>
    </submittedName>
</protein>
<evidence type="ECO:0000259" key="5">
    <source>
        <dbReference type="PROSITE" id="PS50931"/>
    </source>
</evidence>
<evidence type="ECO:0000256" key="2">
    <source>
        <dbReference type="ARBA" id="ARBA00023015"/>
    </source>
</evidence>
<evidence type="ECO:0000313" key="7">
    <source>
        <dbReference type="Proteomes" id="UP001148313"/>
    </source>
</evidence>
<dbReference type="InterPro" id="IPR005119">
    <property type="entry name" value="LysR_subst-bd"/>
</dbReference>
<name>A0ABT4VLE5_9HYPH</name>
<dbReference type="InterPro" id="IPR036390">
    <property type="entry name" value="WH_DNA-bd_sf"/>
</dbReference>
<feature type="domain" description="HTH lysR-type" evidence="5">
    <location>
        <begin position="7"/>
        <end position="64"/>
    </location>
</feature>
<keyword evidence="2" id="KW-0805">Transcription regulation</keyword>
<dbReference type="InterPro" id="IPR036388">
    <property type="entry name" value="WH-like_DNA-bd_sf"/>
</dbReference>
<evidence type="ECO:0000256" key="1">
    <source>
        <dbReference type="ARBA" id="ARBA00009437"/>
    </source>
</evidence>
<dbReference type="PANTHER" id="PTHR30537">
    <property type="entry name" value="HTH-TYPE TRANSCRIPTIONAL REGULATOR"/>
    <property type="match status" value="1"/>
</dbReference>
<dbReference type="InterPro" id="IPR000847">
    <property type="entry name" value="LysR_HTH_N"/>
</dbReference>
<gene>
    <name evidence="6" type="ORF">OOZ53_09290</name>
</gene>
<comment type="similarity">
    <text evidence="1">Belongs to the LysR transcriptional regulatory family.</text>
</comment>
<keyword evidence="3" id="KW-0238">DNA-binding</keyword>
<dbReference type="Proteomes" id="UP001148313">
    <property type="component" value="Unassembled WGS sequence"/>
</dbReference>
<evidence type="ECO:0000256" key="3">
    <source>
        <dbReference type="ARBA" id="ARBA00023125"/>
    </source>
</evidence>
<dbReference type="InterPro" id="IPR058163">
    <property type="entry name" value="LysR-type_TF_proteobact-type"/>
</dbReference>
<accession>A0ABT4VLE5</accession>
<reference evidence="6" key="1">
    <citation type="submission" date="2022-11" db="EMBL/GenBank/DDBJ databases">
        <title>Hoeflea poritis sp. nov., isolated from scleractinian coral Porites lutea.</title>
        <authorList>
            <person name="Zhang G."/>
            <person name="Wei Q."/>
            <person name="Cai L."/>
        </authorList>
    </citation>
    <scope>NUCLEOTIDE SEQUENCE</scope>
    <source>
        <strain evidence="6">E7-10</strain>
    </source>
</reference>
<comment type="caution">
    <text evidence="6">The sequence shown here is derived from an EMBL/GenBank/DDBJ whole genome shotgun (WGS) entry which is preliminary data.</text>
</comment>
<dbReference type="SUPFAM" id="SSF46785">
    <property type="entry name" value="Winged helix' DNA-binding domain"/>
    <property type="match status" value="1"/>
</dbReference>
<dbReference type="Pfam" id="PF03466">
    <property type="entry name" value="LysR_substrate"/>
    <property type="match status" value="1"/>
</dbReference>
<keyword evidence="4" id="KW-0804">Transcription</keyword>
<keyword evidence="7" id="KW-1185">Reference proteome</keyword>
<dbReference type="RefSeq" id="WP_271089172.1">
    <property type="nucleotide sequence ID" value="NZ_JAPJZH010000004.1"/>
</dbReference>
<dbReference type="Pfam" id="PF00126">
    <property type="entry name" value="HTH_1"/>
    <property type="match status" value="1"/>
</dbReference>
<dbReference type="Gene3D" id="1.10.10.10">
    <property type="entry name" value="Winged helix-like DNA-binding domain superfamily/Winged helix DNA-binding domain"/>
    <property type="match status" value="1"/>
</dbReference>
<dbReference type="SUPFAM" id="SSF53850">
    <property type="entry name" value="Periplasmic binding protein-like II"/>
    <property type="match status" value="1"/>
</dbReference>
<dbReference type="EMBL" id="JAPJZH010000004">
    <property type="protein sequence ID" value="MDA4845540.1"/>
    <property type="molecule type" value="Genomic_DNA"/>
</dbReference>
<proteinExistence type="inferred from homology"/>
<dbReference type="CDD" id="cd08432">
    <property type="entry name" value="PBP2_GcdR_TrpI_HvrB_AmpR_like"/>
    <property type="match status" value="1"/>
</dbReference>
<evidence type="ECO:0000256" key="4">
    <source>
        <dbReference type="ARBA" id="ARBA00023163"/>
    </source>
</evidence>
<dbReference type="PROSITE" id="PS50931">
    <property type="entry name" value="HTH_LYSR"/>
    <property type="match status" value="1"/>
</dbReference>
<organism evidence="6 7">
    <name type="scientific">Hoeflea poritis</name>
    <dbReference type="NCBI Taxonomy" id="2993659"/>
    <lineage>
        <taxon>Bacteria</taxon>
        <taxon>Pseudomonadati</taxon>
        <taxon>Pseudomonadota</taxon>
        <taxon>Alphaproteobacteria</taxon>
        <taxon>Hyphomicrobiales</taxon>
        <taxon>Rhizobiaceae</taxon>
        <taxon>Hoeflea</taxon>
    </lineage>
</organism>
<sequence length="291" mass="31362">MQNLNRIHLSGLRAVEAVGRLGTLAAAAEELGVTVGAVSQQVQKTERQLGRTLFERRPRGLHKTPLGEEITRRLGVAMAELSATVALADADRQGTLTVSVPPVLAEKWLVKRLSGFHRAFPDITVRLDASLAFVDPGKSDVDICIRFGRGGWPGVRAEKLLDQKVFPLCCPAIAENLARPADIAGYPVIRDPDAMFEWDLWLTPNGLTPNILSEGPDLSNASLCVDGAIAGLGIFLGWEPMATDAINAGQLVAPFPDRYPTGLSYWLIEAEGGTSSAGARAFKRWLKSELS</sequence>
<dbReference type="Gene3D" id="3.40.190.10">
    <property type="entry name" value="Periplasmic binding protein-like II"/>
    <property type="match status" value="2"/>
</dbReference>